<dbReference type="EMBL" id="JAPYKO010000024">
    <property type="protein sequence ID" value="MEI9405648.1"/>
    <property type="molecule type" value="Genomic_DNA"/>
</dbReference>
<dbReference type="Proteomes" id="UP001366503">
    <property type="component" value="Unassembled WGS sequence"/>
</dbReference>
<evidence type="ECO:0000313" key="2">
    <source>
        <dbReference type="Proteomes" id="UP001366503"/>
    </source>
</evidence>
<evidence type="ECO:0008006" key="3">
    <source>
        <dbReference type="Google" id="ProtNLM"/>
    </source>
</evidence>
<proteinExistence type="predicted"/>
<reference evidence="1 2" key="1">
    <citation type="submission" date="2022-12" db="EMBL/GenBank/DDBJ databases">
        <authorList>
            <person name="Muema E."/>
        </authorList>
    </citation>
    <scope>NUCLEOTIDE SEQUENCE [LARGE SCALE GENOMIC DNA]</scope>
    <source>
        <strain evidence="2">1330</strain>
    </source>
</reference>
<name>A0ABU8KKX9_9HYPH</name>
<comment type="caution">
    <text evidence="1">The sequence shown here is derived from an EMBL/GenBank/DDBJ whole genome shotgun (WGS) entry which is preliminary data.</text>
</comment>
<sequence length="136" mass="15217">MALASSAVLRLRQACKAISTYLRGDFHEPLAPPDRDEERLHFAVADYPSPTITTIGDRNTSRYLQLEDRFARAALAEKHDTGGPECLAHGKQLFWRGETATTLKFANIGLTQIALGPEVDPRPVQQGPSRRHLLWR</sequence>
<gene>
    <name evidence="1" type="ORF">O7A05_26285</name>
</gene>
<accession>A0ABU8KKX9</accession>
<dbReference type="RefSeq" id="WP_337095878.1">
    <property type="nucleotide sequence ID" value="NZ_JAPYKO010000024.1"/>
</dbReference>
<evidence type="ECO:0000313" key="1">
    <source>
        <dbReference type="EMBL" id="MEI9405648.1"/>
    </source>
</evidence>
<protein>
    <recommendedName>
        <fullName evidence="3">RES domain-containing protein</fullName>
    </recommendedName>
</protein>
<keyword evidence="2" id="KW-1185">Reference proteome</keyword>
<organism evidence="1 2">
    <name type="scientific">Mesorhizobium argentiipisi</name>
    <dbReference type="NCBI Taxonomy" id="3015175"/>
    <lineage>
        <taxon>Bacteria</taxon>
        <taxon>Pseudomonadati</taxon>
        <taxon>Pseudomonadota</taxon>
        <taxon>Alphaproteobacteria</taxon>
        <taxon>Hyphomicrobiales</taxon>
        <taxon>Phyllobacteriaceae</taxon>
        <taxon>Mesorhizobium</taxon>
    </lineage>
</organism>